<keyword evidence="3" id="KW-1185">Reference proteome</keyword>
<evidence type="ECO:0000256" key="1">
    <source>
        <dbReference type="SAM" id="Phobius"/>
    </source>
</evidence>
<reference evidence="2" key="1">
    <citation type="journal article" date="2023" name="GigaByte">
        <title>Genome assembly of the bearded iris, Iris pallida Lam.</title>
        <authorList>
            <person name="Bruccoleri R.E."/>
            <person name="Oakeley E.J."/>
            <person name="Faust A.M.E."/>
            <person name="Altorfer M."/>
            <person name="Dessus-Babus S."/>
            <person name="Burckhardt D."/>
            <person name="Oertli M."/>
            <person name="Naumann U."/>
            <person name="Petersen F."/>
            <person name="Wong J."/>
        </authorList>
    </citation>
    <scope>NUCLEOTIDE SEQUENCE</scope>
    <source>
        <strain evidence="2">GSM-AAB239-AS_SAM_17_03QT</strain>
    </source>
</reference>
<evidence type="ECO:0000313" key="2">
    <source>
        <dbReference type="EMBL" id="KAJ6849314.1"/>
    </source>
</evidence>
<dbReference type="EMBL" id="JANAVB010003599">
    <property type="protein sequence ID" value="KAJ6849314.1"/>
    <property type="molecule type" value="Genomic_DNA"/>
</dbReference>
<name>A0AAX6I982_IRIPA</name>
<comment type="caution">
    <text evidence="2">The sequence shown here is derived from an EMBL/GenBank/DDBJ whole genome shotgun (WGS) entry which is preliminary data.</text>
</comment>
<keyword evidence="1" id="KW-0472">Membrane</keyword>
<keyword evidence="1" id="KW-1133">Transmembrane helix</keyword>
<dbReference type="AlphaFoldDB" id="A0AAX6I982"/>
<sequence length="63" mass="7407">MSEILWQFVLSSGRVRICGIVSAVLVLKFAVWINDALMQRFCKLKLWLNSFQILNKFMLIQFV</sequence>
<evidence type="ECO:0000313" key="3">
    <source>
        <dbReference type="Proteomes" id="UP001140949"/>
    </source>
</evidence>
<gene>
    <name evidence="2" type="ORF">M6B38_269995</name>
</gene>
<protein>
    <submittedName>
        <fullName evidence="2">Uncharacterized protein</fullName>
    </submittedName>
</protein>
<proteinExistence type="predicted"/>
<accession>A0AAX6I982</accession>
<reference evidence="2" key="2">
    <citation type="submission" date="2023-04" db="EMBL/GenBank/DDBJ databases">
        <authorList>
            <person name="Bruccoleri R.E."/>
            <person name="Oakeley E.J."/>
            <person name="Faust A.-M."/>
            <person name="Dessus-Babus S."/>
            <person name="Altorfer M."/>
            <person name="Burckhardt D."/>
            <person name="Oertli M."/>
            <person name="Naumann U."/>
            <person name="Petersen F."/>
            <person name="Wong J."/>
        </authorList>
    </citation>
    <scope>NUCLEOTIDE SEQUENCE</scope>
    <source>
        <strain evidence="2">GSM-AAB239-AS_SAM_17_03QT</strain>
        <tissue evidence="2">Leaf</tissue>
    </source>
</reference>
<feature type="transmembrane region" description="Helical" evidence="1">
    <location>
        <begin position="14"/>
        <end position="33"/>
    </location>
</feature>
<keyword evidence="1" id="KW-0812">Transmembrane</keyword>
<dbReference type="Proteomes" id="UP001140949">
    <property type="component" value="Unassembled WGS sequence"/>
</dbReference>
<organism evidence="2 3">
    <name type="scientific">Iris pallida</name>
    <name type="common">Sweet iris</name>
    <dbReference type="NCBI Taxonomy" id="29817"/>
    <lineage>
        <taxon>Eukaryota</taxon>
        <taxon>Viridiplantae</taxon>
        <taxon>Streptophyta</taxon>
        <taxon>Embryophyta</taxon>
        <taxon>Tracheophyta</taxon>
        <taxon>Spermatophyta</taxon>
        <taxon>Magnoliopsida</taxon>
        <taxon>Liliopsida</taxon>
        <taxon>Asparagales</taxon>
        <taxon>Iridaceae</taxon>
        <taxon>Iridoideae</taxon>
        <taxon>Irideae</taxon>
        <taxon>Iris</taxon>
    </lineage>
</organism>